<feature type="compositionally biased region" description="Pro residues" evidence="1">
    <location>
        <begin position="1"/>
        <end position="13"/>
    </location>
</feature>
<dbReference type="EMBL" id="AYKW01000056">
    <property type="protein sequence ID" value="PIL25426.1"/>
    <property type="molecule type" value="Genomic_DNA"/>
</dbReference>
<feature type="compositionally biased region" description="Acidic residues" evidence="1">
    <location>
        <begin position="374"/>
        <end position="386"/>
    </location>
</feature>
<feature type="region of interest" description="Disordered" evidence="1">
    <location>
        <begin position="192"/>
        <end position="426"/>
    </location>
</feature>
<dbReference type="Proteomes" id="UP000230002">
    <property type="component" value="Unassembled WGS sequence"/>
</dbReference>
<feature type="region of interest" description="Disordered" evidence="1">
    <location>
        <begin position="1"/>
        <end position="32"/>
    </location>
</feature>
<keyword evidence="3" id="KW-1185">Reference proteome</keyword>
<sequence length="712" mass="77724">MRAADPPPPPSSPPRKKRGRKGKGKPAAEKDDILALHAADIEDVTMADVTVTHAGQGTSERHRKKGSASKPGATSKRKLDETESEVEVASEVPTGDLPSDDDQLSELSWLDDLDPNAQSTPKAALKPPRKKAREAVDTPVMSQSGDPMVNATQVLGASRSKLPAGGPAGASSDFQMDDDNFAAWMGILPEPAAPKAASRSASRADARGSSSTSRMVSSSVRTPSSGNSSSLSSEVVPRAARPVDTLPLRTKALAPKALTNPPKPSQKQPFQPDEGPARGQTGRKSTKKTSGAVESDNEEPERKAALSSPPKGGARPTSSHVVKIKEEQTSPRPSKLSINVVEPTPRKIDQVSKKSVDKTRGRTGKGKQKAVSESENEDSSDVEIVEDAPQTLKPPRSQNKSRSRSRSRSRSHSASPRSSRTWRWEDLPEGSQRRWKSYVLPTLLRFQGAQRDPWTFPDVSSVPTMQRIWDAVYGDELPHEVVAGDCVHGFAGQCLANWRSAIRAASEAVVGTFFHDVASPSQRTKDGREVLSRRILLHDRFLFEKPFDEENKRLFRSKFFLTILGWHLEATRGAVDIPGLFVKPLHPDRPIGAFGLAAAALERIFMLFEKRLMDPPPVSKDGKPTILWRVVAQVNPGTGVLSTSQTRFTERRFSSRTMRFIEAVEKMTPRRFNAALVDAQGYTGHKRLTIKDAFTEAPNNEEEAPLEDGDSD</sequence>
<dbReference type="STRING" id="1077348.A0A2G8RV81"/>
<evidence type="ECO:0000313" key="2">
    <source>
        <dbReference type="EMBL" id="PIL25426.1"/>
    </source>
</evidence>
<comment type="caution">
    <text evidence="2">The sequence shown here is derived from an EMBL/GenBank/DDBJ whole genome shotgun (WGS) entry which is preliminary data.</text>
</comment>
<evidence type="ECO:0000313" key="3">
    <source>
        <dbReference type="Proteomes" id="UP000230002"/>
    </source>
</evidence>
<feature type="compositionally biased region" description="Basic residues" evidence="1">
    <location>
        <begin position="399"/>
        <end position="411"/>
    </location>
</feature>
<dbReference type="AlphaFoldDB" id="A0A2G8RV81"/>
<feature type="region of interest" description="Disordered" evidence="1">
    <location>
        <begin position="51"/>
        <end position="176"/>
    </location>
</feature>
<dbReference type="OrthoDB" id="2800649at2759"/>
<reference evidence="2 3" key="1">
    <citation type="journal article" date="2015" name="Sci. Rep.">
        <title>Chromosome-level genome map provides insights into diverse defense mechanisms in the medicinal fungus Ganoderma sinense.</title>
        <authorList>
            <person name="Zhu Y."/>
            <person name="Xu J."/>
            <person name="Sun C."/>
            <person name="Zhou S."/>
            <person name="Xu H."/>
            <person name="Nelson D.R."/>
            <person name="Qian J."/>
            <person name="Song J."/>
            <person name="Luo H."/>
            <person name="Xiang L."/>
            <person name="Li Y."/>
            <person name="Xu Z."/>
            <person name="Ji A."/>
            <person name="Wang L."/>
            <person name="Lu S."/>
            <person name="Hayward A."/>
            <person name="Sun W."/>
            <person name="Li X."/>
            <person name="Schwartz D.C."/>
            <person name="Wang Y."/>
            <person name="Chen S."/>
        </authorList>
    </citation>
    <scope>NUCLEOTIDE SEQUENCE [LARGE SCALE GENOMIC DNA]</scope>
    <source>
        <strain evidence="2 3">ZZ0214-1</strain>
    </source>
</reference>
<feature type="compositionally biased region" description="Polar residues" evidence="1">
    <location>
        <begin position="140"/>
        <end position="155"/>
    </location>
</feature>
<feature type="compositionally biased region" description="Acidic residues" evidence="1">
    <location>
        <begin position="98"/>
        <end position="114"/>
    </location>
</feature>
<protein>
    <submittedName>
        <fullName evidence="2">Uncharacterized protein</fullName>
    </submittedName>
</protein>
<organism evidence="2 3">
    <name type="scientific">Ganoderma sinense ZZ0214-1</name>
    <dbReference type="NCBI Taxonomy" id="1077348"/>
    <lineage>
        <taxon>Eukaryota</taxon>
        <taxon>Fungi</taxon>
        <taxon>Dikarya</taxon>
        <taxon>Basidiomycota</taxon>
        <taxon>Agaricomycotina</taxon>
        <taxon>Agaricomycetes</taxon>
        <taxon>Polyporales</taxon>
        <taxon>Polyporaceae</taxon>
        <taxon>Ganoderma</taxon>
    </lineage>
</organism>
<feature type="compositionally biased region" description="Low complexity" evidence="1">
    <location>
        <begin position="193"/>
        <end position="233"/>
    </location>
</feature>
<accession>A0A2G8RV81</accession>
<evidence type="ECO:0000256" key="1">
    <source>
        <dbReference type="SAM" id="MobiDB-lite"/>
    </source>
</evidence>
<name>A0A2G8RV81_9APHY</name>
<proteinExistence type="predicted"/>
<gene>
    <name evidence="2" type="ORF">GSI_13316</name>
</gene>
<feature type="compositionally biased region" description="Basic residues" evidence="1">
    <location>
        <begin position="14"/>
        <end position="24"/>
    </location>
</feature>
<feature type="compositionally biased region" description="Basic and acidic residues" evidence="1">
    <location>
        <begin position="344"/>
        <end position="360"/>
    </location>
</feature>